<comment type="catalytic activity">
    <reaction evidence="2">
        <text>arsenite(in) + ATP + H2O = arsenite(out) + ADP + phosphate + H(+)</text>
        <dbReference type="Rhea" id="RHEA:11348"/>
        <dbReference type="ChEBI" id="CHEBI:15377"/>
        <dbReference type="ChEBI" id="CHEBI:15378"/>
        <dbReference type="ChEBI" id="CHEBI:29242"/>
        <dbReference type="ChEBI" id="CHEBI:30616"/>
        <dbReference type="ChEBI" id="CHEBI:43474"/>
        <dbReference type="ChEBI" id="CHEBI:456216"/>
        <dbReference type="EC" id="7.3.2.7"/>
    </reaction>
</comment>
<protein>
    <recommendedName>
        <fullName evidence="3">arsenite-transporting ATPase</fullName>
        <ecNumber evidence="3">7.3.2.7</ecNumber>
    </recommendedName>
</protein>
<dbReference type="InterPro" id="IPR016300">
    <property type="entry name" value="ATPase_ArsA/GET3"/>
</dbReference>
<dbReference type="eggNOG" id="COG0003">
    <property type="taxonomic scope" value="Bacteria"/>
</dbReference>
<dbReference type="PIRSF" id="PIRSF001327">
    <property type="entry name" value="Arsenical_pump-driving_ATPase"/>
    <property type="match status" value="1"/>
</dbReference>
<name>S4XN56_SORCE</name>
<feature type="domain" description="AAA+ ATPase" evidence="4">
    <location>
        <begin position="11"/>
        <end position="232"/>
    </location>
</feature>
<proteinExistence type="inferred from homology"/>
<accession>S4XN56</accession>
<dbReference type="InterPro" id="IPR025723">
    <property type="entry name" value="ArsA/GET3_ATPase-like"/>
</dbReference>
<evidence type="ECO:0000259" key="4">
    <source>
        <dbReference type="SMART" id="SM00382"/>
    </source>
</evidence>
<dbReference type="STRING" id="1254432.SCE1572_04645"/>
<dbReference type="Gene3D" id="3.40.50.300">
    <property type="entry name" value="P-loop containing nucleotide triphosphate hydrolases"/>
    <property type="match status" value="2"/>
</dbReference>
<evidence type="ECO:0000256" key="2">
    <source>
        <dbReference type="ARBA" id="ARBA00052296"/>
    </source>
</evidence>
<dbReference type="AlphaFoldDB" id="S4XN56"/>
<dbReference type="CDD" id="cd02035">
    <property type="entry name" value="ArsA"/>
    <property type="match status" value="2"/>
</dbReference>
<comment type="similarity">
    <text evidence="1">Belongs to the arsA ATPase family.</text>
</comment>
<dbReference type="InterPro" id="IPR027417">
    <property type="entry name" value="P-loop_NTPase"/>
</dbReference>
<dbReference type="Pfam" id="PF02374">
    <property type="entry name" value="ArsA_ATPase"/>
    <property type="match status" value="2"/>
</dbReference>
<reference evidence="5 6" key="1">
    <citation type="journal article" date="2013" name="Sci. Rep.">
        <title>Extraordinary expansion of a Sorangium cellulosum genome from an alkaline milieu.</title>
        <authorList>
            <person name="Han K."/>
            <person name="Li Z.F."/>
            <person name="Peng R."/>
            <person name="Zhu L.P."/>
            <person name="Zhou T."/>
            <person name="Wang L.G."/>
            <person name="Li S.G."/>
            <person name="Zhang X.B."/>
            <person name="Hu W."/>
            <person name="Wu Z.H."/>
            <person name="Qin N."/>
            <person name="Li Y.Z."/>
        </authorList>
    </citation>
    <scope>NUCLEOTIDE SEQUENCE [LARGE SCALE GENOMIC DNA]</scope>
    <source>
        <strain evidence="5 6">So0157-2</strain>
    </source>
</reference>
<dbReference type="Proteomes" id="UP000014803">
    <property type="component" value="Chromosome"/>
</dbReference>
<dbReference type="InterPro" id="IPR003593">
    <property type="entry name" value="AAA+_ATPase"/>
</dbReference>
<dbReference type="PANTHER" id="PTHR10803">
    <property type="entry name" value="ARSENICAL PUMP-DRIVING ATPASE ARSENITE-TRANSLOCATING ATPASE"/>
    <property type="match status" value="1"/>
</dbReference>
<dbReference type="GO" id="GO:0015446">
    <property type="term" value="F:ATPase-coupled arsenite transmembrane transporter activity"/>
    <property type="evidence" value="ECO:0007669"/>
    <property type="project" value="UniProtKB-EC"/>
</dbReference>
<evidence type="ECO:0000256" key="3">
    <source>
        <dbReference type="ARBA" id="ARBA00066752"/>
    </source>
</evidence>
<dbReference type="KEGG" id="scu:SCE1572_04645"/>
<dbReference type="SMART" id="SM00382">
    <property type="entry name" value="AAA"/>
    <property type="match status" value="2"/>
</dbReference>
<dbReference type="GO" id="GO:0005524">
    <property type="term" value="F:ATP binding"/>
    <property type="evidence" value="ECO:0007669"/>
    <property type="project" value="InterPro"/>
</dbReference>
<dbReference type="EC" id="7.3.2.7" evidence="3"/>
<sequence length="600" mass="63857">METAMHFLERAPRNLFFTGKGGVGKTSVACATAVELAGRGRRVLLVSTDPASNLDEVLETKLGAEPRSIAGAPGLFALNIDPEAAAHAYRERMVGPYRGVLPDAAVRSIEEQLSGACTVEIAAFDEFSKLLGDERATADFDHVVFDTAPTGHTLRLLELPAAWTGFLESNVGGTSCLGPLAGLKAQQALYDGSRKALVDGTRTALVLVSRAERPSLSEAERTRGELAALGIERQELVINGIFRAQDTRDAVAVGMQRRGEEALAEMPAGLRTLARTEVPLLPFGLVGMAALRRLFGERTPSAVESAMPSVPAVSIPPLAQLVPSLEAGGRGVIMTMGKGGVGKTTVAVNIAVELARRGHKVHLTTTDPAAHVAEALGAAVDGIRVSRIDPVLETRSYSDEVMRTAGASLDAAGRALLEEDLRSPCTEEIAVFRAFARVVDEGERGFVVIDTAPTGHTLLLLDAAESYHREVLRTSGAAPEEVRRLLPRLRDAAFTRILLVTLPEATPVHEAAALQRDLLRAEIRPFAWVVNQSLVPLSVTDPVLARRRANEAHFHAEVCDLASRVALVPWALPQAQARLDLLTAAGLAACRGGILSPRAE</sequence>
<evidence type="ECO:0000313" key="5">
    <source>
        <dbReference type="EMBL" id="AGP33846.1"/>
    </source>
</evidence>
<dbReference type="InterPro" id="IPR027541">
    <property type="entry name" value="Ars_ATPase"/>
</dbReference>
<organism evidence="5 6">
    <name type="scientific">Sorangium cellulosum So0157-2</name>
    <dbReference type="NCBI Taxonomy" id="1254432"/>
    <lineage>
        <taxon>Bacteria</taxon>
        <taxon>Pseudomonadati</taxon>
        <taxon>Myxococcota</taxon>
        <taxon>Polyangia</taxon>
        <taxon>Polyangiales</taxon>
        <taxon>Polyangiaceae</taxon>
        <taxon>Sorangium</taxon>
    </lineage>
</organism>
<dbReference type="EMBL" id="CP003969">
    <property type="protein sequence ID" value="AGP33846.1"/>
    <property type="molecule type" value="Genomic_DNA"/>
</dbReference>
<gene>
    <name evidence="5" type="ORF">SCE1572_04645</name>
</gene>
<dbReference type="PATRIC" id="fig|1254432.3.peg.1043"/>
<dbReference type="NCBIfam" id="TIGR00345">
    <property type="entry name" value="GET3_arsA_TRC40"/>
    <property type="match status" value="1"/>
</dbReference>
<evidence type="ECO:0000313" key="6">
    <source>
        <dbReference type="Proteomes" id="UP000014803"/>
    </source>
</evidence>
<dbReference type="SUPFAM" id="SSF52540">
    <property type="entry name" value="P-loop containing nucleoside triphosphate hydrolases"/>
    <property type="match status" value="2"/>
</dbReference>
<dbReference type="GO" id="GO:0016887">
    <property type="term" value="F:ATP hydrolysis activity"/>
    <property type="evidence" value="ECO:0007669"/>
    <property type="project" value="InterPro"/>
</dbReference>
<dbReference type="HOGENOM" id="CLU_021619_0_0_7"/>
<feature type="domain" description="AAA+ ATPase" evidence="4">
    <location>
        <begin position="329"/>
        <end position="534"/>
    </location>
</feature>
<dbReference type="PANTHER" id="PTHR10803:SF3">
    <property type="entry name" value="ATPASE GET3"/>
    <property type="match status" value="1"/>
</dbReference>
<evidence type="ECO:0000256" key="1">
    <source>
        <dbReference type="ARBA" id="ARBA00011040"/>
    </source>
</evidence>
<dbReference type="NCBIfam" id="TIGR04291">
    <property type="entry name" value="arsen_driv_ArsA"/>
    <property type="match status" value="1"/>
</dbReference>